<dbReference type="Pfam" id="PF02310">
    <property type="entry name" value="B12-binding"/>
    <property type="match status" value="1"/>
</dbReference>
<dbReference type="PIRSF" id="PIRSF037472">
    <property type="entry name" value="DHPS_mtfrase"/>
    <property type="match status" value="1"/>
</dbReference>
<dbReference type="AlphaFoldDB" id="A0A9D1HC74"/>
<evidence type="ECO:0000313" key="25">
    <source>
        <dbReference type="Proteomes" id="UP000824159"/>
    </source>
</evidence>
<dbReference type="GO" id="GO:0032259">
    <property type="term" value="P:methylation"/>
    <property type="evidence" value="ECO:0007669"/>
    <property type="project" value="UniProtKB-KW"/>
</dbReference>
<dbReference type="Proteomes" id="UP000824159">
    <property type="component" value="Unassembled WGS sequence"/>
</dbReference>
<dbReference type="InterPro" id="IPR006158">
    <property type="entry name" value="Cobalamin-bd"/>
</dbReference>
<gene>
    <name evidence="24" type="ORF">IAD12_02940</name>
</gene>
<dbReference type="SMART" id="SM01018">
    <property type="entry name" value="B12-binding_2"/>
    <property type="match status" value="1"/>
</dbReference>
<evidence type="ECO:0000256" key="2">
    <source>
        <dbReference type="ARBA" id="ARBA00001947"/>
    </source>
</evidence>
<keyword evidence="14 19" id="KW-0862">Zinc</keyword>
<keyword evidence="13 19" id="KW-0479">Metal-binding</keyword>
<reference evidence="24" key="2">
    <citation type="journal article" date="2021" name="PeerJ">
        <title>Extensive microbial diversity within the chicken gut microbiome revealed by metagenomics and culture.</title>
        <authorList>
            <person name="Gilroy R."/>
            <person name="Ravi A."/>
            <person name="Getino M."/>
            <person name="Pursley I."/>
            <person name="Horton D.L."/>
            <person name="Alikhan N.F."/>
            <person name="Baker D."/>
            <person name="Gharbi K."/>
            <person name="Hall N."/>
            <person name="Watson M."/>
            <person name="Adriaenssens E.M."/>
            <person name="Foster-Nyarko E."/>
            <person name="Jarju S."/>
            <person name="Secka A."/>
            <person name="Antonio M."/>
            <person name="Oren A."/>
            <person name="Chaudhuri R.R."/>
            <person name="La Ragione R."/>
            <person name="Hildebrand F."/>
            <person name="Pallen M.J."/>
        </authorList>
    </citation>
    <scope>NUCLEOTIDE SEQUENCE</scope>
    <source>
        <strain evidence="24">CHK176-22527</strain>
    </source>
</reference>
<dbReference type="GO" id="GO:0008705">
    <property type="term" value="F:methionine synthase activity"/>
    <property type="evidence" value="ECO:0007669"/>
    <property type="project" value="UniProtKB-EC"/>
</dbReference>
<evidence type="ECO:0000256" key="18">
    <source>
        <dbReference type="ARBA" id="ARBA00031040"/>
    </source>
</evidence>
<evidence type="ECO:0000256" key="3">
    <source>
        <dbReference type="ARBA" id="ARBA00001956"/>
    </source>
</evidence>
<dbReference type="GO" id="GO:0046872">
    <property type="term" value="F:metal ion binding"/>
    <property type="evidence" value="ECO:0007669"/>
    <property type="project" value="UniProtKB-KW"/>
</dbReference>
<evidence type="ECO:0000256" key="19">
    <source>
        <dbReference type="PROSITE-ProRule" id="PRU00333"/>
    </source>
</evidence>
<comment type="pathway">
    <text evidence="4">Amino-acid biosynthesis; L-methionine biosynthesis via de novo pathway; L-methionine from L-homocysteine (MetH route): step 1/1.</text>
</comment>
<comment type="cofactor">
    <cofactor evidence="3">
        <name>methylcob(III)alamin</name>
        <dbReference type="ChEBI" id="CHEBI:28115"/>
    </cofactor>
</comment>
<dbReference type="PROSITE" id="PS51337">
    <property type="entry name" value="B12_BINDING_NTER"/>
    <property type="match status" value="1"/>
</dbReference>
<evidence type="ECO:0000313" key="24">
    <source>
        <dbReference type="EMBL" id="HIT99194.1"/>
    </source>
</evidence>
<evidence type="ECO:0000256" key="4">
    <source>
        <dbReference type="ARBA" id="ARBA00005178"/>
    </source>
</evidence>
<proteinExistence type="inferred from homology"/>
<dbReference type="PANTHER" id="PTHR45833:SF1">
    <property type="entry name" value="METHIONINE SYNTHASE"/>
    <property type="match status" value="1"/>
</dbReference>
<dbReference type="Gene3D" id="3.20.20.20">
    <property type="entry name" value="Dihydropteroate synthase-like"/>
    <property type="match status" value="1"/>
</dbReference>
<dbReference type="GO" id="GO:0031419">
    <property type="term" value="F:cobalamin binding"/>
    <property type="evidence" value="ECO:0007669"/>
    <property type="project" value="UniProtKB-KW"/>
</dbReference>
<accession>A0A9D1HC74</accession>
<evidence type="ECO:0000256" key="5">
    <source>
        <dbReference type="ARBA" id="ARBA00010398"/>
    </source>
</evidence>
<dbReference type="PROSITE" id="PS51332">
    <property type="entry name" value="B12_BINDING"/>
    <property type="match status" value="1"/>
</dbReference>
<dbReference type="InterPro" id="IPR003759">
    <property type="entry name" value="Cbl-bd_cap"/>
</dbReference>
<dbReference type="EMBL" id="DVLX01000030">
    <property type="protein sequence ID" value="HIT99194.1"/>
    <property type="molecule type" value="Genomic_DNA"/>
</dbReference>
<dbReference type="SUPFAM" id="SSF82282">
    <property type="entry name" value="Homocysteine S-methyltransferase"/>
    <property type="match status" value="1"/>
</dbReference>
<evidence type="ECO:0000256" key="16">
    <source>
        <dbReference type="ARBA" id="ARBA00023285"/>
    </source>
</evidence>
<dbReference type="InterPro" id="IPR050554">
    <property type="entry name" value="Met_Synthase/Corrinoid"/>
</dbReference>
<feature type="domain" description="B12-binding N-terminal" evidence="23">
    <location>
        <begin position="583"/>
        <end position="676"/>
    </location>
</feature>
<evidence type="ECO:0000259" key="21">
    <source>
        <dbReference type="PROSITE" id="PS50972"/>
    </source>
</evidence>
<dbReference type="InterPro" id="IPR036589">
    <property type="entry name" value="HCY_dom_sf"/>
</dbReference>
<dbReference type="InterPro" id="IPR036594">
    <property type="entry name" value="Meth_synthase_dom"/>
</dbReference>
<dbReference type="GO" id="GO:0050667">
    <property type="term" value="P:homocysteine metabolic process"/>
    <property type="evidence" value="ECO:0007669"/>
    <property type="project" value="TreeGrafter"/>
</dbReference>
<dbReference type="Gene3D" id="1.10.1240.10">
    <property type="entry name" value="Methionine synthase domain"/>
    <property type="match status" value="1"/>
</dbReference>
<dbReference type="PANTHER" id="PTHR45833">
    <property type="entry name" value="METHIONINE SYNTHASE"/>
    <property type="match status" value="1"/>
</dbReference>
<dbReference type="Pfam" id="PF02607">
    <property type="entry name" value="B12-binding_2"/>
    <property type="match status" value="1"/>
</dbReference>
<evidence type="ECO:0000259" key="22">
    <source>
        <dbReference type="PROSITE" id="PS51332"/>
    </source>
</evidence>
<dbReference type="EC" id="2.1.1.13" evidence="6"/>
<evidence type="ECO:0000256" key="8">
    <source>
        <dbReference type="ARBA" id="ARBA00022603"/>
    </source>
</evidence>
<dbReference type="PROSITE" id="PS50972">
    <property type="entry name" value="PTERIN_BINDING"/>
    <property type="match status" value="1"/>
</dbReference>
<keyword evidence="12" id="KW-0949">S-adenosyl-L-methionine</keyword>
<dbReference type="Pfam" id="PF00809">
    <property type="entry name" value="Pterin_bind"/>
    <property type="match status" value="1"/>
</dbReference>
<evidence type="ECO:0000256" key="13">
    <source>
        <dbReference type="ARBA" id="ARBA00022723"/>
    </source>
</evidence>
<dbReference type="PROSITE" id="PS50970">
    <property type="entry name" value="HCY"/>
    <property type="match status" value="1"/>
</dbReference>
<dbReference type="GO" id="GO:0046653">
    <property type="term" value="P:tetrahydrofolate metabolic process"/>
    <property type="evidence" value="ECO:0007669"/>
    <property type="project" value="TreeGrafter"/>
</dbReference>
<feature type="binding site" evidence="19">
    <location>
        <position position="254"/>
    </location>
    <ligand>
        <name>Zn(2+)</name>
        <dbReference type="ChEBI" id="CHEBI:29105"/>
    </ligand>
</feature>
<evidence type="ECO:0000259" key="20">
    <source>
        <dbReference type="PROSITE" id="PS50970"/>
    </source>
</evidence>
<keyword evidence="16" id="KW-0170">Cobalt</keyword>
<comment type="function">
    <text evidence="17">Catalyzes the transfer of a methyl group from methyl-cobalamin to homocysteine, yielding enzyme-bound cob(I)alamin and methionine. Subsequently, remethylates the cofactor using methyltetrahydrofolate.</text>
</comment>
<feature type="binding site" evidence="19">
    <location>
        <position position="191"/>
    </location>
    <ligand>
        <name>Zn(2+)</name>
        <dbReference type="ChEBI" id="CHEBI:29105"/>
    </ligand>
</feature>
<dbReference type="InterPro" id="IPR011005">
    <property type="entry name" value="Dihydropteroate_synth-like_sf"/>
</dbReference>
<name>A0A9D1HC74_9FIRM</name>
<evidence type="ECO:0000256" key="6">
    <source>
        <dbReference type="ARBA" id="ARBA00012032"/>
    </source>
</evidence>
<keyword evidence="8 19" id="KW-0489">Methyltransferase</keyword>
<organism evidence="24 25">
    <name type="scientific">Candidatus Allocopromorpha excrementavium</name>
    <dbReference type="NCBI Taxonomy" id="2840741"/>
    <lineage>
        <taxon>Bacteria</taxon>
        <taxon>Bacillati</taxon>
        <taxon>Bacillota</taxon>
        <taxon>Clostridia</taxon>
        <taxon>Eubacteriales</taxon>
        <taxon>Eubacteriaceae</taxon>
        <taxon>Eubacteriaceae incertae sedis</taxon>
        <taxon>Candidatus Allocopromorpha</taxon>
    </lineage>
</organism>
<evidence type="ECO:0000256" key="9">
    <source>
        <dbReference type="ARBA" id="ARBA00022605"/>
    </source>
</evidence>
<comment type="similarity">
    <text evidence="5">Belongs to the vitamin-B12 dependent methionine synthase family.</text>
</comment>
<evidence type="ECO:0000256" key="17">
    <source>
        <dbReference type="ARBA" id="ARBA00025552"/>
    </source>
</evidence>
<feature type="domain" description="B12-binding" evidence="22">
    <location>
        <begin position="678"/>
        <end position="799"/>
    </location>
</feature>
<dbReference type="SUPFAM" id="SSF47644">
    <property type="entry name" value="Methionine synthase domain"/>
    <property type="match status" value="1"/>
</dbReference>
<reference evidence="24" key="1">
    <citation type="submission" date="2020-10" db="EMBL/GenBank/DDBJ databases">
        <authorList>
            <person name="Gilroy R."/>
        </authorList>
    </citation>
    <scope>NUCLEOTIDE SEQUENCE</scope>
    <source>
        <strain evidence="24">CHK176-22527</strain>
    </source>
</reference>
<feature type="binding site" evidence="19">
    <location>
        <position position="255"/>
    </location>
    <ligand>
        <name>Zn(2+)</name>
        <dbReference type="ChEBI" id="CHEBI:29105"/>
    </ligand>
</feature>
<dbReference type="Gene3D" id="3.40.50.280">
    <property type="entry name" value="Cobalamin-binding domain"/>
    <property type="match status" value="1"/>
</dbReference>
<keyword evidence="11 19" id="KW-0808">Transferase</keyword>
<feature type="domain" description="Hcy-binding" evidence="20">
    <location>
        <begin position="1"/>
        <end position="269"/>
    </location>
</feature>
<dbReference type="GO" id="GO:0005829">
    <property type="term" value="C:cytosol"/>
    <property type="evidence" value="ECO:0007669"/>
    <property type="project" value="TreeGrafter"/>
</dbReference>
<protein>
    <recommendedName>
        <fullName evidence="7">Methionine synthase</fullName>
        <ecNumber evidence="6">2.1.1.13</ecNumber>
    </recommendedName>
    <alternativeName>
        <fullName evidence="18">5-methyltetrahydrofolate--homocysteine methyltransferase</fullName>
    </alternativeName>
</protein>
<dbReference type="InterPro" id="IPR000489">
    <property type="entry name" value="Pterin-binding_dom"/>
</dbReference>
<comment type="catalytic activity">
    <reaction evidence="1">
        <text>(6S)-5-methyl-5,6,7,8-tetrahydrofolate + L-homocysteine = (6S)-5,6,7,8-tetrahydrofolate + L-methionine</text>
        <dbReference type="Rhea" id="RHEA:11172"/>
        <dbReference type="ChEBI" id="CHEBI:18608"/>
        <dbReference type="ChEBI" id="CHEBI:57453"/>
        <dbReference type="ChEBI" id="CHEBI:57844"/>
        <dbReference type="ChEBI" id="CHEBI:58199"/>
        <dbReference type="EC" id="2.1.1.13"/>
    </reaction>
</comment>
<evidence type="ECO:0000256" key="10">
    <source>
        <dbReference type="ARBA" id="ARBA00022628"/>
    </source>
</evidence>
<dbReference type="SUPFAM" id="SSF51717">
    <property type="entry name" value="Dihydropteroate synthetase-like"/>
    <property type="match status" value="1"/>
</dbReference>
<evidence type="ECO:0000259" key="23">
    <source>
        <dbReference type="PROSITE" id="PS51337"/>
    </source>
</evidence>
<evidence type="ECO:0000256" key="15">
    <source>
        <dbReference type="ARBA" id="ARBA00023167"/>
    </source>
</evidence>
<dbReference type="InterPro" id="IPR003726">
    <property type="entry name" value="HCY_dom"/>
</dbReference>
<sequence length="799" mass="86481">MGTMLQKEGMAADETTMAFGFRHPEIISDIHKKYIDAGADMIYASTFGINRFKVEEIKVSVDEAVNTAMDAALRAREDSAEKGKNVKIALGIGPIGEMLEPMGTLRFEDAYDVFREIVDAGCKKADAVVIETMTDLYEVKAAVLAAKEGCDLPVIASMTFEENGRTFTGVSLEAMAVTLEGLGVDAMGINCSLGPEEIYPLAEELRGYTKLPILVKPNAGLPDPATGEYSITSLQFAGKMAEYADIGVNMMGGCCGTDPECIRKLAKLIDEKNEDDGRYKESVSSHDDGDIRKLKVCSGNSAVTVDHVTVIGERINPTGKKRLKQALLDGDFDYILTQAIEQVDAGAEILDVNVGVPSIDEVKVLPQVVKKLQSVSDVPLQIDSSNPDAVEAALRVYNGKAIVNSVNGETDNMEKILPVVKKYGAAVVGLTLDENGIPAKAEERFEIAERILRKAEEYGISSEDVIIDCLTLTASAQQKEVDETLKALTMVKKRLGLKTALGVSNISFGLPLRPVINRTFLSMAMECGLDLPIINPNDEDMMASIYAFHVLKNIDVNAAAFIDRYGESSAVQSVSSLKKNEKNTETAEKGGMEYDIFYSIEKGMKSDTVSAVKELLKSCGEMEVVNEYLIPALDRVGKGFEKGTIFLPQMLQSATAAQAGFDVIKQRLAEGDKETVSLGEVVIATVKGDIHDIGKNIVKVIMENYGFKMIDLGRDVPADEVVKTVLDRNIKLVGLSALMTTTLKSMEETIRAVKEAAPDCRVMVGGAVLTADYAEKIGADYYCKDALKSVEAAQEVFNG</sequence>
<dbReference type="InterPro" id="IPR017215">
    <property type="entry name" value="MetH_bac"/>
</dbReference>
<dbReference type="InterPro" id="IPR036724">
    <property type="entry name" value="Cobalamin-bd_sf"/>
</dbReference>
<keyword evidence="15" id="KW-0486">Methionine biosynthesis</keyword>
<evidence type="ECO:0000256" key="1">
    <source>
        <dbReference type="ARBA" id="ARBA00001700"/>
    </source>
</evidence>
<dbReference type="Gene3D" id="3.20.20.330">
    <property type="entry name" value="Homocysteine-binding-like domain"/>
    <property type="match status" value="1"/>
</dbReference>
<comment type="cofactor">
    <cofactor evidence="2 19">
        <name>Zn(2+)</name>
        <dbReference type="ChEBI" id="CHEBI:29105"/>
    </cofactor>
</comment>
<keyword evidence="9" id="KW-0028">Amino-acid biosynthesis</keyword>
<feature type="domain" description="Pterin-binding" evidence="21">
    <location>
        <begin position="308"/>
        <end position="560"/>
    </location>
</feature>
<evidence type="ECO:0000256" key="11">
    <source>
        <dbReference type="ARBA" id="ARBA00022679"/>
    </source>
</evidence>
<keyword evidence="10" id="KW-0846">Cobalamin</keyword>
<evidence type="ECO:0000256" key="7">
    <source>
        <dbReference type="ARBA" id="ARBA00013998"/>
    </source>
</evidence>
<dbReference type="Pfam" id="PF02574">
    <property type="entry name" value="S-methyl_trans"/>
    <property type="match status" value="1"/>
</dbReference>
<dbReference type="SUPFAM" id="SSF52242">
    <property type="entry name" value="Cobalamin (vitamin B12)-binding domain"/>
    <property type="match status" value="1"/>
</dbReference>
<evidence type="ECO:0000256" key="12">
    <source>
        <dbReference type="ARBA" id="ARBA00022691"/>
    </source>
</evidence>
<dbReference type="NCBIfam" id="NF005719">
    <property type="entry name" value="PRK07535.1"/>
    <property type="match status" value="1"/>
</dbReference>
<comment type="caution">
    <text evidence="24">The sequence shown here is derived from an EMBL/GenBank/DDBJ whole genome shotgun (WGS) entry which is preliminary data.</text>
</comment>
<evidence type="ECO:0000256" key="14">
    <source>
        <dbReference type="ARBA" id="ARBA00022833"/>
    </source>
</evidence>